<evidence type="ECO:0000256" key="1">
    <source>
        <dbReference type="SAM" id="SignalP"/>
    </source>
</evidence>
<evidence type="ECO:0000313" key="5">
    <source>
        <dbReference type="Proteomes" id="UP001549921"/>
    </source>
</evidence>
<reference evidence="4 5" key="1">
    <citation type="submission" date="2024-06" db="EMBL/GenBank/DDBJ databases">
        <title>A chromosome-level genome assembly of beet webworm, Loxostege sticticalis.</title>
        <authorList>
            <person name="Zhang Y."/>
        </authorList>
    </citation>
    <scope>NUCLEOTIDE SEQUENCE [LARGE SCALE GENOMIC DNA]</scope>
    <source>
        <strain evidence="3">AQ026</strain>
        <strain evidence="2">AQ028</strain>
        <tissue evidence="2">Male pupae</tissue>
        <tissue evidence="3">Whole body</tissue>
    </source>
</reference>
<comment type="caution">
    <text evidence="2">The sequence shown here is derived from an EMBL/GenBank/DDBJ whole genome shotgun (WGS) entry which is preliminary data.</text>
</comment>
<accession>A0ABD0T8Y5</accession>
<keyword evidence="4" id="KW-1185">Reference proteome</keyword>
<keyword evidence="1" id="KW-0732">Signal</keyword>
<evidence type="ECO:0000313" key="2">
    <source>
        <dbReference type="EMBL" id="KAL0839832.1"/>
    </source>
</evidence>
<name>A0ABD0T8Y5_LOXSC</name>
<dbReference type="EMBL" id="JBEDNZ010000008">
    <property type="protein sequence ID" value="KAL0839832.1"/>
    <property type="molecule type" value="Genomic_DNA"/>
</dbReference>
<dbReference type="Proteomes" id="UP001549921">
    <property type="component" value="Unassembled WGS sequence"/>
</dbReference>
<feature type="chain" id="PRO_5044722898" evidence="1">
    <location>
        <begin position="21"/>
        <end position="126"/>
    </location>
</feature>
<feature type="signal peptide" evidence="1">
    <location>
        <begin position="1"/>
        <end position="20"/>
    </location>
</feature>
<protein>
    <submittedName>
        <fullName evidence="2">Uncharacterized protein</fullName>
    </submittedName>
</protein>
<evidence type="ECO:0000313" key="3">
    <source>
        <dbReference type="EMBL" id="KAL0884190.1"/>
    </source>
</evidence>
<gene>
    <name evidence="3" type="ORF">ABMA27_016195</name>
    <name evidence="2" type="ORF">ABMA28_016459</name>
</gene>
<dbReference type="AlphaFoldDB" id="A0ABD0T8Y5"/>
<dbReference type="Proteomes" id="UP001549920">
    <property type="component" value="Unassembled WGS sequence"/>
</dbReference>
<sequence length="126" mass="14487">MDSWLLVLILCCHKGFIVYASFEETGDVFEFGRDSPDTRIVFNEAGTIGIGREDKVKRIPIVVPYCMKWEYIRVEVDNDKGPPNVSFLPSIKTVVIKYRKNQYSKSQYQVTVKAKAIRNCPLFSDD</sequence>
<dbReference type="EMBL" id="JBEUOH010000008">
    <property type="protein sequence ID" value="KAL0884190.1"/>
    <property type="molecule type" value="Genomic_DNA"/>
</dbReference>
<proteinExistence type="predicted"/>
<evidence type="ECO:0000313" key="4">
    <source>
        <dbReference type="Proteomes" id="UP001549920"/>
    </source>
</evidence>
<organism evidence="2 5">
    <name type="scientific">Loxostege sticticalis</name>
    <name type="common">Beet webworm moth</name>
    <dbReference type="NCBI Taxonomy" id="481309"/>
    <lineage>
        <taxon>Eukaryota</taxon>
        <taxon>Metazoa</taxon>
        <taxon>Ecdysozoa</taxon>
        <taxon>Arthropoda</taxon>
        <taxon>Hexapoda</taxon>
        <taxon>Insecta</taxon>
        <taxon>Pterygota</taxon>
        <taxon>Neoptera</taxon>
        <taxon>Endopterygota</taxon>
        <taxon>Lepidoptera</taxon>
        <taxon>Glossata</taxon>
        <taxon>Ditrysia</taxon>
        <taxon>Pyraloidea</taxon>
        <taxon>Crambidae</taxon>
        <taxon>Pyraustinae</taxon>
        <taxon>Loxostege</taxon>
    </lineage>
</organism>